<feature type="transmembrane region" description="Helical" evidence="2">
    <location>
        <begin position="359"/>
        <end position="379"/>
    </location>
</feature>
<evidence type="ECO:0000259" key="3">
    <source>
        <dbReference type="Pfam" id="PF13962"/>
    </source>
</evidence>
<evidence type="ECO:0000256" key="2">
    <source>
        <dbReference type="SAM" id="Phobius"/>
    </source>
</evidence>
<dbReference type="Gene3D" id="1.25.40.20">
    <property type="entry name" value="Ankyrin repeat-containing domain"/>
    <property type="match status" value="1"/>
</dbReference>
<dbReference type="SUPFAM" id="SSF48403">
    <property type="entry name" value="Ankyrin repeat"/>
    <property type="match status" value="1"/>
</dbReference>
<dbReference type="PROSITE" id="PS50088">
    <property type="entry name" value="ANK_REPEAT"/>
    <property type="match status" value="1"/>
</dbReference>
<keyword evidence="2" id="KW-0472">Membrane</keyword>
<evidence type="ECO:0000256" key="1">
    <source>
        <dbReference type="PROSITE-ProRule" id="PRU00023"/>
    </source>
</evidence>
<dbReference type="InterPro" id="IPR026961">
    <property type="entry name" value="PGG_dom"/>
</dbReference>
<dbReference type="PANTHER" id="PTHR24128">
    <property type="entry name" value="HOMEOBOX PROTEIN WARIAI"/>
    <property type="match status" value="1"/>
</dbReference>
<dbReference type="Pfam" id="PF13962">
    <property type="entry name" value="PGG"/>
    <property type="match status" value="1"/>
</dbReference>
<feature type="transmembrane region" description="Helical" evidence="2">
    <location>
        <begin position="391"/>
        <end position="410"/>
    </location>
</feature>
<dbReference type="EMBL" id="MU089984">
    <property type="protein sequence ID" value="KAF7848772.1"/>
    <property type="molecule type" value="Genomic_DNA"/>
</dbReference>
<reference evidence="4" key="1">
    <citation type="submission" date="2020-05" db="EMBL/GenBank/DDBJ databases">
        <title>WGS assembly of Corymbia citriodora subspecies variegata.</title>
        <authorList>
            <person name="Barry K."/>
            <person name="Hundley H."/>
            <person name="Shu S."/>
            <person name="Jenkins J."/>
            <person name="Grimwood J."/>
            <person name="Baten A."/>
        </authorList>
    </citation>
    <scope>NUCLEOTIDE SEQUENCE</scope>
    <source>
        <strain evidence="4">CV2-018</strain>
    </source>
</reference>
<feature type="repeat" description="ANK" evidence="1">
    <location>
        <begin position="199"/>
        <end position="219"/>
    </location>
</feature>
<dbReference type="AlphaFoldDB" id="A0A8T0CPQ2"/>
<organism evidence="4 5">
    <name type="scientific">Corymbia citriodora subsp. variegata</name>
    <dbReference type="NCBI Taxonomy" id="360336"/>
    <lineage>
        <taxon>Eukaryota</taxon>
        <taxon>Viridiplantae</taxon>
        <taxon>Streptophyta</taxon>
        <taxon>Embryophyta</taxon>
        <taxon>Tracheophyta</taxon>
        <taxon>Spermatophyta</taxon>
        <taxon>Magnoliopsida</taxon>
        <taxon>eudicotyledons</taxon>
        <taxon>Gunneridae</taxon>
        <taxon>Pentapetalae</taxon>
        <taxon>rosids</taxon>
        <taxon>malvids</taxon>
        <taxon>Myrtales</taxon>
        <taxon>Myrtaceae</taxon>
        <taxon>Myrtoideae</taxon>
        <taxon>Eucalypteae</taxon>
        <taxon>Corymbia</taxon>
    </lineage>
</organism>
<keyword evidence="2" id="KW-0812">Transmembrane</keyword>
<keyword evidence="2" id="KW-1133">Transmembrane helix</keyword>
<dbReference type="Gramene" id="rna-gnl|WGS:JABURB|Cocit.L1577.1">
    <property type="protein sequence ID" value="cds-KAF7848772.1"/>
    <property type="gene ID" value="gene-BT93_L1577"/>
</dbReference>
<dbReference type="PROSITE" id="PS50297">
    <property type="entry name" value="ANK_REP_REGION"/>
    <property type="match status" value="1"/>
</dbReference>
<evidence type="ECO:0000313" key="5">
    <source>
        <dbReference type="Proteomes" id="UP000806378"/>
    </source>
</evidence>
<accession>A0A8T0CPQ2</accession>
<dbReference type="Pfam" id="PF12796">
    <property type="entry name" value="Ank_2"/>
    <property type="match status" value="1"/>
</dbReference>
<dbReference type="PANTHER" id="PTHR24128:SF24">
    <property type="entry name" value="ANKYRIN REPEAT PROTEIN"/>
    <property type="match status" value="1"/>
</dbReference>
<dbReference type="Pfam" id="PF13857">
    <property type="entry name" value="Ank_5"/>
    <property type="match status" value="1"/>
</dbReference>
<sequence length="461" mass="52093">MGKSLAKKEEKEARESRLHLAIEHDDVDELHNLIVEEPELLDRISKHPFPNTPLHIAAAAGKIDVAMELAILKPSFTRKLNPEGYSPMHLALQHEQYHIVRALMTTNPRLIRVRGRGGITPLHFVAQRKVDDEKENEKLMELLAEFLVVCKSSIEDLTNQYETAVHVAVKNHNLEAFEVFLIWLRRVREVEILNWKDKDGNTVLHIAASENQPKIIKLLTPRVDIDVRNFQNKTALEIFQGNSSGDEDLAKRFRRSWLERQHVPKIFLLEFLRKEPTCFEQLKTFMALQTQSARETILIVATLVAIATYQAALTPPGGYWQDNSLNAPANSVAVTANSSGIAVEKPHQAGNMILAGSRLYMFTVLNSLVFFISIIAIWITSIPQLPHTLTVYLLMIFLSNSYLCNLAFAIPKSTEVPVSIVFLGFYFISLAVGFLGPFSLWIHYSGLIVRIKSTGRRVATS</sequence>
<keyword evidence="1" id="KW-0040">ANK repeat</keyword>
<keyword evidence="5" id="KW-1185">Reference proteome</keyword>
<feature type="domain" description="PGG" evidence="3">
    <location>
        <begin position="290"/>
        <end position="388"/>
    </location>
</feature>
<dbReference type="OrthoDB" id="674805at2759"/>
<comment type="caution">
    <text evidence="4">The sequence shown here is derived from an EMBL/GenBank/DDBJ whole genome shotgun (WGS) entry which is preliminary data.</text>
</comment>
<protein>
    <recommendedName>
        <fullName evidence="3">PGG domain-containing protein</fullName>
    </recommendedName>
</protein>
<dbReference type="InterPro" id="IPR036770">
    <property type="entry name" value="Ankyrin_rpt-contain_sf"/>
</dbReference>
<dbReference type="InterPro" id="IPR002110">
    <property type="entry name" value="Ankyrin_rpt"/>
</dbReference>
<feature type="transmembrane region" description="Helical" evidence="2">
    <location>
        <begin position="416"/>
        <end position="442"/>
    </location>
</feature>
<dbReference type="SMART" id="SM00248">
    <property type="entry name" value="ANK"/>
    <property type="match status" value="6"/>
</dbReference>
<proteinExistence type="predicted"/>
<name>A0A8T0CPQ2_CORYI</name>
<evidence type="ECO:0000313" key="4">
    <source>
        <dbReference type="EMBL" id="KAF7848772.1"/>
    </source>
</evidence>
<dbReference type="Proteomes" id="UP000806378">
    <property type="component" value="Unassembled WGS sequence"/>
</dbReference>
<gene>
    <name evidence="4" type="ORF">BT93_L1577</name>
</gene>